<gene>
    <name evidence="1" type="ORF">C4F40_02635</name>
</gene>
<proteinExistence type="predicted"/>
<evidence type="ECO:0000313" key="2">
    <source>
        <dbReference type="Proteomes" id="UP000618319"/>
    </source>
</evidence>
<reference evidence="1 2" key="1">
    <citation type="submission" date="2018-02" db="EMBL/GenBank/DDBJ databases">
        <title>Sphingobacterium KA21.</title>
        <authorList>
            <person name="Vasarhelyi B.M."/>
            <person name="Deshmukh S."/>
            <person name="Balint B."/>
            <person name="Kukolya J."/>
        </authorList>
    </citation>
    <scope>NUCLEOTIDE SEQUENCE [LARGE SCALE GENOMIC DNA]</scope>
    <source>
        <strain evidence="1 2">Ka21</strain>
    </source>
</reference>
<comment type="caution">
    <text evidence="1">The sequence shown here is derived from an EMBL/GenBank/DDBJ whole genome shotgun (WGS) entry which is preliminary data.</text>
</comment>
<sequence>MFLSKFVFLNLLYYECRFIAKITIRIDLRQTLRVSKQIQLIMNKRVLHIVYGFTGKALLHQSQFINPVDGDILELSAPLSEGPLCDLDDRPSTERRKQWVDNVFGR</sequence>
<dbReference type="EMBL" id="PSKQ01000013">
    <property type="protein sequence ID" value="MBE8719622.1"/>
    <property type="molecule type" value="Genomic_DNA"/>
</dbReference>
<keyword evidence="2" id="KW-1185">Reference proteome</keyword>
<evidence type="ECO:0000313" key="1">
    <source>
        <dbReference type="EMBL" id="MBE8719622.1"/>
    </source>
</evidence>
<organism evidence="1 2">
    <name type="scientific">Sphingobacterium pedocola</name>
    <dbReference type="NCBI Taxonomy" id="2082722"/>
    <lineage>
        <taxon>Bacteria</taxon>
        <taxon>Pseudomonadati</taxon>
        <taxon>Bacteroidota</taxon>
        <taxon>Sphingobacteriia</taxon>
        <taxon>Sphingobacteriales</taxon>
        <taxon>Sphingobacteriaceae</taxon>
        <taxon>Sphingobacterium</taxon>
    </lineage>
</organism>
<name>A0ABR9T3Q0_9SPHI</name>
<protein>
    <submittedName>
        <fullName evidence="1">Uncharacterized protein</fullName>
    </submittedName>
</protein>
<dbReference type="Proteomes" id="UP000618319">
    <property type="component" value="Unassembled WGS sequence"/>
</dbReference>
<accession>A0ABR9T3Q0</accession>